<dbReference type="KEGG" id="psti:SOO65_15500"/>
<evidence type="ECO:0000313" key="3">
    <source>
        <dbReference type="EMBL" id="WPU64098.1"/>
    </source>
</evidence>
<sequence>MDRLLLLISFVFLVNVQAVAEDKDVLTRFFRILPEAQSHAVYGSARDRFFKPESIKVFVWNIKKGLEFNWEPEFKKFAEGRDLILLQEAYRTQLFNNTTSAFDGIRWDMGIGFLYRMYNDQATGTMIGSNVDPTEVIVKHSVDDEPVTGTPKAMTFAKYPIEGRQDELLVISVHGINLTSHATFVRHMNQAQAIIDQHTGPVLFAGDFNTRTQMRTKYLLNMIQKNGFKTVTFKNGHLRMRFKFTNNYLDHAFVRGLSVSNAEVIGQVSGSDHRPLFLEMSVDQ</sequence>
<dbReference type="SUPFAM" id="SSF56219">
    <property type="entry name" value="DNase I-like"/>
    <property type="match status" value="1"/>
</dbReference>
<dbReference type="Pfam" id="PF03372">
    <property type="entry name" value="Exo_endo_phos"/>
    <property type="match status" value="1"/>
</dbReference>
<dbReference type="RefSeq" id="WP_321392207.1">
    <property type="nucleotide sequence ID" value="NZ_CP139487.1"/>
</dbReference>
<dbReference type="AlphaFoldDB" id="A0AAX4HLV3"/>
<feature type="domain" description="Endonuclease/exonuclease/phosphatase" evidence="2">
    <location>
        <begin position="82"/>
        <end position="273"/>
    </location>
</feature>
<dbReference type="InterPro" id="IPR005135">
    <property type="entry name" value="Endo/exonuclease/phosphatase"/>
</dbReference>
<accession>A0AAX4HLV3</accession>
<proteinExistence type="predicted"/>
<evidence type="ECO:0000313" key="4">
    <source>
        <dbReference type="Proteomes" id="UP001324634"/>
    </source>
</evidence>
<dbReference type="InterPro" id="IPR036691">
    <property type="entry name" value="Endo/exonu/phosph_ase_sf"/>
</dbReference>
<evidence type="ECO:0000256" key="1">
    <source>
        <dbReference type="SAM" id="SignalP"/>
    </source>
</evidence>
<gene>
    <name evidence="3" type="ORF">SOO65_15500</name>
</gene>
<keyword evidence="3" id="KW-0378">Hydrolase</keyword>
<dbReference type="GO" id="GO:0004519">
    <property type="term" value="F:endonuclease activity"/>
    <property type="evidence" value="ECO:0007669"/>
    <property type="project" value="UniProtKB-KW"/>
</dbReference>
<feature type="signal peptide" evidence="1">
    <location>
        <begin position="1"/>
        <end position="20"/>
    </location>
</feature>
<feature type="chain" id="PRO_5043410682" evidence="1">
    <location>
        <begin position="21"/>
        <end position="284"/>
    </location>
</feature>
<keyword evidence="3" id="KW-0255">Endonuclease</keyword>
<keyword evidence="4" id="KW-1185">Reference proteome</keyword>
<dbReference type="NCBIfam" id="NF003842">
    <property type="entry name" value="PRK05421.1-4"/>
    <property type="match status" value="1"/>
</dbReference>
<keyword evidence="3" id="KW-0540">Nuclease</keyword>
<organism evidence="3 4">
    <name type="scientific">Peredibacter starrii</name>
    <dbReference type="NCBI Taxonomy" id="28202"/>
    <lineage>
        <taxon>Bacteria</taxon>
        <taxon>Pseudomonadati</taxon>
        <taxon>Bdellovibrionota</taxon>
        <taxon>Bacteriovoracia</taxon>
        <taxon>Bacteriovoracales</taxon>
        <taxon>Bacteriovoracaceae</taxon>
        <taxon>Peredibacter</taxon>
    </lineage>
</organism>
<dbReference type="Proteomes" id="UP001324634">
    <property type="component" value="Chromosome"/>
</dbReference>
<dbReference type="Gene3D" id="3.60.10.10">
    <property type="entry name" value="Endonuclease/exonuclease/phosphatase"/>
    <property type="match status" value="1"/>
</dbReference>
<name>A0AAX4HLV3_9BACT</name>
<reference evidence="3 4" key="1">
    <citation type="submission" date="2023-11" db="EMBL/GenBank/DDBJ databases">
        <title>Peredibacter starrii A3.12.</title>
        <authorList>
            <person name="Mitchell R.J."/>
        </authorList>
    </citation>
    <scope>NUCLEOTIDE SEQUENCE [LARGE SCALE GENOMIC DNA]</scope>
    <source>
        <strain evidence="3 4">A3.12</strain>
    </source>
</reference>
<protein>
    <submittedName>
        <fullName evidence="3">Endonuclease/exonuclease/phosphatase family protein</fullName>
    </submittedName>
</protein>
<keyword evidence="1" id="KW-0732">Signal</keyword>
<evidence type="ECO:0000259" key="2">
    <source>
        <dbReference type="Pfam" id="PF03372"/>
    </source>
</evidence>
<dbReference type="EMBL" id="CP139487">
    <property type="protein sequence ID" value="WPU64098.1"/>
    <property type="molecule type" value="Genomic_DNA"/>
</dbReference>